<dbReference type="GO" id="GO:0006099">
    <property type="term" value="P:tricarboxylic acid cycle"/>
    <property type="evidence" value="ECO:0007669"/>
    <property type="project" value="InterPro"/>
</dbReference>
<feature type="active site" evidence="10 12">
    <location>
        <position position="623"/>
    </location>
</feature>
<evidence type="ECO:0000256" key="8">
    <source>
        <dbReference type="ARBA" id="ARBA00023300"/>
    </source>
</evidence>
<dbReference type="PANTHER" id="PTHR30523">
    <property type="entry name" value="PHOSPHOENOLPYRUVATE CARBOXYLASE"/>
    <property type="match status" value="1"/>
</dbReference>
<dbReference type="AlphaFoldDB" id="A0A2A8CTL8"/>
<gene>
    <name evidence="10" type="primary">ppc</name>
    <name evidence="15" type="ORF">CRI94_17085</name>
</gene>
<evidence type="ECO:0000256" key="13">
    <source>
        <dbReference type="SAM" id="Coils"/>
    </source>
</evidence>
<dbReference type="InterPro" id="IPR021135">
    <property type="entry name" value="PEP_COase"/>
</dbReference>
<evidence type="ECO:0000256" key="1">
    <source>
        <dbReference type="ARBA" id="ARBA00001946"/>
    </source>
</evidence>
<keyword evidence="13" id="KW-0175">Coiled coil</keyword>
<evidence type="ECO:0000256" key="11">
    <source>
        <dbReference type="PROSITE-ProRule" id="PRU10111"/>
    </source>
</evidence>
<feature type="region of interest" description="Disordered" evidence="14">
    <location>
        <begin position="107"/>
        <end position="137"/>
    </location>
</feature>
<dbReference type="OrthoDB" id="9768133at2"/>
<dbReference type="InterPro" id="IPR033129">
    <property type="entry name" value="PEPCASE_His_AS"/>
</dbReference>
<dbReference type="PRINTS" id="PR00150">
    <property type="entry name" value="PEPCARBXLASE"/>
</dbReference>
<dbReference type="SUPFAM" id="SSF51621">
    <property type="entry name" value="Phosphoenolpyruvate/pyruvate domain"/>
    <property type="match status" value="1"/>
</dbReference>
<evidence type="ECO:0000256" key="5">
    <source>
        <dbReference type="ARBA" id="ARBA00022419"/>
    </source>
</evidence>
<proteinExistence type="inferred from homology"/>
<dbReference type="NCBIfam" id="NF000584">
    <property type="entry name" value="PRK00009.1"/>
    <property type="match status" value="1"/>
</dbReference>
<name>A0A2A8CTL8_9BACT</name>
<keyword evidence="8 10" id="KW-0120">Carbon dioxide fixation</keyword>
<evidence type="ECO:0000256" key="6">
    <source>
        <dbReference type="ARBA" id="ARBA00022842"/>
    </source>
</evidence>
<dbReference type="Proteomes" id="UP000220102">
    <property type="component" value="Unassembled WGS sequence"/>
</dbReference>
<dbReference type="EMBL" id="PDEQ01000013">
    <property type="protein sequence ID" value="PEN10944.1"/>
    <property type="molecule type" value="Genomic_DNA"/>
</dbReference>
<comment type="cofactor">
    <cofactor evidence="1 10">
        <name>Mg(2+)</name>
        <dbReference type="ChEBI" id="CHEBI:18420"/>
    </cofactor>
</comment>
<sequence>MPRWKGLDLETEGTGISRPLSRHVNLLGAMLGQIAKEQMGEDVFERVESLRLLCKRADRDDDESLRAEAAEKISEMTLEEIVQVLHVYTTFFHLVNQAEQQEIIRINRERSRRSGPADWPLGPGSGDGHRDSSPRSESIDDAIYQLKQDGATIDEVIDWLSDLEIGPTLTAHPTEARRRTVLQKQQRIAGLLATLQSPDATPDERATTLDELYDQIAFLLGTDEIRSERPTVQEEVEQGHYFVHGGIWDTIPRIHQDVQQALRRHYDTTADVPAFLTYRSWIGSDRDGNPNVTPNVTRWTFARQRRTTLDHLLDELDDLRDDLSLSRNQTEVSDELISSIERDAQSITLDGDTLHRYRNEPYRLKLAYMEERLRALRDAVPTGETVETGDIARLIPTKGAAAYTSEKLADDLQMIAESLESHGVKDAGRTGRLHRMRVLVDTFGFHLAALDVRQHSGVHEKAITILLRHAGVTDDYAALPEDEKLEILRAELSNPRPLVPRGTDLPHPAGTLLEVFRTLRIMLKVDPDAVGAYIVSMTHSVSDLLEPMLLAKEAGIGSVESVNDDTDAFVCPMDFVPLFETIEDLDAADDRMEALFTDDLYAAHLERRDGFQEIMLGYSDSNKDGGYWMANWALHKAIYRLGVVCNDYDIDLCLFHGRGGTVGRGGGHTYQAIRALPSNVHNGKIRFTEQGEIISFRYALPDIARRHVEQLVSATLTATARADSGEASDGPVGLDEEETEVATLLDEIADRAMETYRDMIDDPKWWPWYTEVTPIEHISRLPIASRPVSRSSDEEVDFEDLRAIPWGFAWTQARYIVPGWYGTGAAFEEVISERDGTLETLRHCYRDWPFFTAVMDSAQREMARARLPIAHHYDERLRTGDTSFHDSIDADFDRGREAILTITGQDELFDNTPVLQKSIRLRNPYTDVLNLLQVELIERDRAMADENGHSEAHRDSLRMALFLSINGIAAAMQSTG</sequence>
<keyword evidence="6 10" id="KW-0460">Magnesium</keyword>
<feature type="coiled-coil region" evidence="13">
    <location>
        <begin position="302"/>
        <end position="329"/>
    </location>
</feature>
<dbReference type="EC" id="4.1.1.31" evidence="4 10"/>
<dbReference type="PROSITE" id="PS00393">
    <property type="entry name" value="PEPCASE_2"/>
    <property type="match status" value="1"/>
</dbReference>
<comment type="similarity">
    <text evidence="3 10">Belongs to the PEPCase type 1 family.</text>
</comment>
<evidence type="ECO:0000256" key="2">
    <source>
        <dbReference type="ARBA" id="ARBA00003670"/>
    </source>
</evidence>
<evidence type="ECO:0000256" key="4">
    <source>
        <dbReference type="ARBA" id="ARBA00012305"/>
    </source>
</evidence>
<feature type="compositionally biased region" description="Basic and acidic residues" evidence="14">
    <location>
        <begin position="127"/>
        <end position="137"/>
    </location>
</feature>
<keyword evidence="16" id="KW-1185">Reference proteome</keyword>
<evidence type="ECO:0000256" key="7">
    <source>
        <dbReference type="ARBA" id="ARBA00023239"/>
    </source>
</evidence>
<dbReference type="InterPro" id="IPR018129">
    <property type="entry name" value="PEP_COase_Lys_AS"/>
</dbReference>
<dbReference type="InterPro" id="IPR022805">
    <property type="entry name" value="PEP_COase_bac/pln-type"/>
</dbReference>
<comment type="subunit">
    <text evidence="10">Homotetramer.</text>
</comment>
<comment type="caution">
    <text evidence="15">The sequence shown here is derived from an EMBL/GenBank/DDBJ whole genome shotgun (WGS) entry which is preliminary data.</text>
</comment>
<evidence type="ECO:0000256" key="14">
    <source>
        <dbReference type="SAM" id="MobiDB-lite"/>
    </source>
</evidence>
<comment type="catalytic activity">
    <reaction evidence="9 10">
        <text>oxaloacetate + phosphate = phosphoenolpyruvate + hydrogencarbonate</text>
        <dbReference type="Rhea" id="RHEA:28370"/>
        <dbReference type="ChEBI" id="CHEBI:16452"/>
        <dbReference type="ChEBI" id="CHEBI:17544"/>
        <dbReference type="ChEBI" id="CHEBI:43474"/>
        <dbReference type="ChEBI" id="CHEBI:58702"/>
        <dbReference type="EC" id="4.1.1.31"/>
    </reaction>
</comment>
<dbReference type="PANTHER" id="PTHR30523:SF6">
    <property type="entry name" value="PHOSPHOENOLPYRUVATE CARBOXYLASE"/>
    <property type="match status" value="1"/>
</dbReference>
<dbReference type="GO" id="GO:0005829">
    <property type="term" value="C:cytosol"/>
    <property type="evidence" value="ECO:0007669"/>
    <property type="project" value="TreeGrafter"/>
</dbReference>
<dbReference type="GO" id="GO:0006107">
    <property type="term" value="P:oxaloacetate metabolic process"/>
    <property type="evidence" value="ECO:0007669"/>
    <property type="project" value="UniProtKB-UniRule"/>
</dbReference>
<evidence type="ECO:0000313" key="16">
    <source>
        <dbReference type="Proteomes" id="UP000220102"/>
    </source>
</evidence>
<dbReference type="InterPro" id="IPR015813">
    <property type="entry name" value="Pyrv/PenolPyrv_kinase-like_dom"/>
</dbReference>
<dbReference type="GO" id="GO:0008964">
    <property type="term" value="F:phosphoenolpyruvate carboxylase activity"/>
    <property type="evidence" value="ECO:0007669"/>
    <property type="project" value="UniProtKB-UniRule"/>
</dbReference>
<evidence type="ECO:0000256" key="9">
    <source>
        <dbReference type="ARBA" id="ARBA00048995"/>
    </source>
</evidence>
<evidence type="ECO:0000313" key="15">
    <source>
        <dbReference type="EMBL" id="PEN10944.1"/>
    </source>
</evidence>
<dbReference type="Gene3D" id="1.20.1440.90">
    <property type="entry name" value="Phosphoenolpyruvate/pyruvate domain"/>
    <property type="match status" value="1"/>
</dbReference>
<comment type="function">
    <text evidence="2 10">Forms oxaloacetate, a four-carbon dicarboxylic acid source for the tricarboxylic acid cycle.</text>
</comment>
<organism evidence="15 16">
    <name type="scientific">Longibacter salinarum</name>
    <dbReference type="NCBI Taxonomy" id="1850348"/>
    <lineage>
        <taxon>Bacteria</taxon>
        <taxon>Pseudomonadati</taxon>
        <taxon>Rhodothermota</taxon>
        <taxon>Rhodothermia</taxon>
        <taxon>Rhodothermales</taxon>
        <taxon>Salisaetaceae</taxon>
        <taxon>Longibacter</taxon>
    </lineage>
</organism>
<dbReference type="PROSITE" id="PS00781">
    <property type="entry name" value="PEPCASE_1"/>
    <property type="match status" value="1"/>
</dbReference>
<evidence type="ECO:0000256" key="12">
    <source>
        <dbReference type="PROSITE-ProRule" id="PRU10112"/>
    </source>
</evidence>
<evidence type="ECO:0000256" key="10">
    <source>
        <dbReference type="HAMAP-Rule" id="MF_00595"/>
    </source>
</evidence>
<dbReference type="GO" id="GO:0015977">
    <property type="term" value="P:carbon fixation"/>
    <property type="evidence" value="ECO:0007669"/>
    <property type="project" value="UniProtKB-UniRule"/>
</dbReference>
<feature type="active site" evidence="10 11">
    <location>
        <position position="172"/>
    </location>
</feature>
<protein>
    <recommendedName>
        <fullName evidence="5 10">Phosphoenolpyruvate carboxylase</fullName>
        <shortName evidence="10">PEPC</shortName>
        <shortName evidence="10">PEPCase</shortName>
        <ecNumber evidence="4 10">4.1.1.31</ecNumber>
    </recommendedName>
</protein>
<reference evidence="15 16" key="1">
    <citation type="submission" date="2017-10" db="EMBL/GenBank/DDBJ databases">
        <title>Draft genome of Longibacter Salinarum.</title>
        <authorList>
            <person name="Goh K.M."/>
            <person name="Shamsir M.S."/>
            <person name="Lim S.W."/>
        </authorList>
    </citation>
    <scope>NUCLEOTIDE SEQUENCE [LARGE SCALE GENOMIC DNA]</scope>
    <source>
        <strain evidence="15 16">KCTC 52045</strain>
    </source>
</reference>
<accession>A0A2A8CTL8</accession>
<dbReference type="HAMAP" id="MF_00595">
    <property type="entry name" value="PEPcase_type1"/>
    <property type="match status" value="1"/>
</dbReference>
<dbReference type="RefSeq" id="WP_098079142.1">
    <property type="nucleotide sequence ID" value="NZ_PDEQ01000013.1"/>
</dbReference>
<keyword evidence="15" id="KW-0670">Pyruvate</keyword>
<dbReference type="GO" id="GO:0000287">
    <property type="term" value="F:magnesium ion binding"/>
    <property type="evidence" value="ECO:0007669"/>
    <property type="project" value="UniProtKB-UniRule"/>
</dbReference>
<keyword evidence="7 10" id="KW-0456">Lyase</keyword>
<dbReference type="Pfam" id="PF00311">
    <property type="entry name" value="PEPcase"/>
    <property type="match status" value="1"/>
</dbReference>
<evidence type="ECO:0000256" key="3">
    <source>
        <dbReference type="ARBA" id="ARBA00008346"/>
    </source>
</evidence>